<accession>A0ACC0RAQ3</accession>
<reference evidence="1" key="1">
    <citation type="submission" date="2022-06" db="EMBL/GenBank/DDBJ databases">
        <title>Fusarium solani species complex genomes reveal bases of compartmentalisation and animal pathogenesis.</title>
        <authorList>
            <person name="Tsai I.J."/>
        </authorList>
    </citation>
    <scope>NUCLEOTIDE SEQUENCE</scope>
    <source>
        <strain evidence="1">Fu6.1</strain>
    </source>
</reference>
<dbReference type="EMBL" id="CM046504">
    <property type="protein sequence ID" value="KAI8680389.1"/>
    <property type="molecule type" value="Genomic_DNA"/>
</dbReference>
<proteinExistence type="predicted"/>
<gene>
    <name evidence="1" type="ORF">NCS57_00319400</name>
</gene>
<evidence type="ECO:0000313" key="1">
    <source>
        <dbReference type="EMBL" id="KAI8680389.1"/>
    </source>
</evidence>
<comment type="caution">
    <text evidence="1">The sequence shown here is derived from an EMBL/GenBank/DDBJ whole genome shotgun (WGS) entry which is preliminary data.</text>
</comment>
<protein>
    <submittedName>
        <fullName evidence="1">Uncharacterized protein</fullName>
    </submittedName>
</protein>
<name>A0ACC0RAQ3_9HYPO</name>
<evidence type="ECO:0000313" key="2">
    <source>
        <dbReference type="Proteomes" id="UP001065298"/>
    </source>
</evidence>
<organism evidence="1 2">
    <name type="scientific">Fusarium keratoplasticum</name>
    <dbReference type="NCBI Taxonomy" id="1328300"/>
    <lineage>
        <taxon>Eukaryota</taxon>
        <taxon>Fungi</taxon>
        <taxon>Dikarya</taxon>
        <taxon>Ascomycota</taxon>
        <taxon>Pezizomycotina</taxon>
        <taxon>Sordariomycetes</taxon>
        <taxon>Hypocreomycetidae</taxon>
        <taxon>Hypocreales</taxon>
        <taxon>Nectriaceae</taxon>
        <taxon>Fusarium</taxon>
        <taxon>Fusarium solani species complex</taxon>
    </lineage>
</organism>
<sequence length="501" mass="55696">MTATMTDQVLLRNCGHKPRVFVTSDIGNDPDDNESLVRLLLYSNELDIQGLVPCTSAWMRSSVHPEEMEKIIEAFGKVRDNLNAHVHPDNQYPTASYLQSVVKPGPALYGREALALEAPLSPGAELLVSALDASNEPLWFLSWGGTNVLAQALQHAHQSRTENEAQRLRAKLRVYAISDQDDTGLWIRITYPDIFYICSTTGWNEYRLATWSGIAGDLSQPMDEGGPDITKVTQAWLKEHIQIGPLGQVYPDFVFSMEGDSPTFLHLIQNGLGSPDHPHWGSWGGRYVLVDIGEAAKHYADARDLVVGKNGRKCQSNYATIWRWRDAYQNDFAARMRWTLHGDRSRANHAPVVIINDSGPGPEPYYVSAEVNSEVLLDASQTYDPDGDDLTFRWFQYKEPTKAHSLIYWPKVPDLPVKVQDPSGAIVRVQLPPANCSAVNVLTGEAVERGQTLHLILEVKDNGSPSLVTYKRVVLQVTNVGLQGAGKAYRTMTEAVEAFSM</sequence>
<keyword evidence="2" id="KW-1185">Reference proteome</keyword>
<dbReference type="Proteomes" id="UP001065298">
    <property type="component" value="Chromosome 2"/>
</dbReference>